<dbReference type="PANTHER" id="PTHR43056:SF5">
    <property type="entry name" value="PEPTIDASE S9 PROLYL OLIGOPEPTIDASE CATALYTIC DOMAIN-CONTAINING PROTEIN"/>
    <property type="match status" value="1"/>
</dbReference>
<comment type="caution">
    <text evidence="2">The sequence shown here is derived from an EMBL/GenBank/DDBJ whole genome shotgun (WGS) entry which is preliminary data.</text>
</comment>
<sequence>MFWVESRPEQGVDVVATWTPQEVPTFTTIPVGNSIHAYGGGTYAVSPRGIWVVSSDDGRIWLDGGSAYTSPGSAGDLRFAGGLLLFVRETDTYDELVVIDPDSGGEVVLRTAGFIASPSLSDGRLAWVEWPVDVMPWDQAEVWVADLVQGQELKNPTLVAGGPTEAATQPQWGPDGTLYFMSDRGSGWQNLHRWDGAGIELLVPMEADCAEALWELGYSSYGFLPDGRIAMVAQNGVEHRLVLAEASGAVTPLATPYTFFKPYLAVYGDHVAVIGSSPTVPQQVALVATDGSGAIEVIRSGPEPATDAAVSAPQILRVDSDGVPITVVYYPPLSCVPGQAAPLIVRAHPGPTHHNELRLDAEIQFFTSRGFAVADVDYGGSTGYGRAFRKTLDHRWGELDVADCCNAAVGLIDLGLAEPGTIFITGASAGGYTALRAVSSPDTPFALAAARSAIVDPNRWVETAPRFQRPHAAILTHATAGVEADRVSRPVLLVHGDADMVAPAADVRELAEALKSRGMLAGYLPLADVGHYLSKPEALNAALSAELAAYEAVINRADPRG</sequence>
<dbReference type="Gene3D" id="2.120.10.30">
    <property type="entry name" value="TolB, C-terminal domain"/>
    <property type="match status" value="1"/>
</dbReference>
<accession>A0A841FWG4</accession>
<dbReference type="Gene3D" id="3.40.50.1820">
    <property type="entry name" value="alpha/beta hydrolase"/>
    <property type="match status" value="1"/>
</dbReference>
<dbReference type="AlphaFoldDB" id="A0A841FWG4"/>
<keyword evidence="2" id="KW-0378">Hydrolase</keyword>
<evidence type="ECO:0000259" key="1">
    <source>
        <dbReference type="Pfam" id="PF00326"/>
    </source>
</evidence>
<dbReference type="SUPFAM" id="SSF82171">
    <property type="entry name" value="DPP6 N-terminal domain-like"/>
    <property type="match status" value="1"/>
</dbReference>
<keyword evidence="2" id="KW-0645">Protease</keyword>
<keyword evidence="2" id="KW-0031">Aminopeptidase</keyword>
<proteinExistence type="predicted"/>
<dbReference type="SUPFAM" id="SSF53474">
    <property type="entry name" value="alpha/beta-Hydrolases"/>
    <property type="match status" value="1"/>
</dbReference>
<dbReference type="Proteomes" id="UP000548476">
    <property type="component" value="Unassembled WGS sequence"/>
</dbReference>
<reference evidence="2 3" key="1">
    <citation type="submission" date="2020-08" db="EMBL/GenBank/DDBJ databases">
        <title>Genomic Encyclopedia of Type Strains, Phase IV (KMG-IV): sequencing the most valuable type-strain genomes for metagenomic binning, comparative biology and taxonomic classification.</title>
        <authorList>
            <person name="Goeker M."/>
        </authorList>
    </citation>
    <scope>NUCLEOTIDE SEQUENCE [LARGE SCALE GENOMIC DNA]</scope>
    <source>
        <strain evidence="2 3">YIM 65646</strain>
    </source>
</reference>
<gene>
    <name evidence="2" type="ORF">HNR73_005555</name>
</gene>
<dbReference type="PANTHER" id="PTHR43056">
    <property type="entry name" value="PEPTIDASE S9 PROLYL OLIGOPEPTIDASE"/>
    <property type="match status" value="1"/>
</dbReference>
<organism evidence="2 3">
    <name type="scientific">Phytomonospora endophytica</name>
    <dbReference type="NCBI Taxonomy" id="714109"/>
    <lineage>
        <taxon>Bacteria</taxon>
        <taxon>Bacillati</taxon>
        <taxon>Actinomycetota</taxon>
        <taxon>Actinomycetes</taxon>
        <taxon>Micromonosporales</taxon>
        <taxon>Micromonosporaceae</taxon>
        <taxon>Phytomonospora</taxon>
    </lineage>
</organism>
<dbReference type="GO" id="GO:0006508">
    <property type="term" value="P:proteolysis"/>
    <property type="evidence" value="ECO:0007669"/>
    <property type="project" value="InterPro"/>
</dbReference>
<dbReference type="InterPro" id="IPR011042">
    <property type="entry name" value="6-blade_b-propeller_TolB-like"/>
</dbReference>
<dbReference type="InterPro" id="IPR050585">
    <property type="entry name" value="Xaa-Pro_dipeptidyl-ppase/CocE"/>
</dbReference>
<evidence type="ECO:0000313" key="3">
    <source>
        <dbReference type="Proteomes" id="UP000548476"/>
    </source>
</evidence>
<dbReference type="GO" id="GO:0008236">
    <property type="term" value="F:serine-type peptidase activity"/>
    <property type="evidence" value="ECO:0007669"/>
    <property type="project" value="InterPro"/>
</dbReference>
<dbReference type="EMBL" id="JACHGT010000013">
    <property type="protein sequence ID" value="MBB6037677.1"/>
    <property type="molecule type" value="Genomic_DNA"/>
</dbReference>
<keyword evidence="3" id="KW-1185">Reference proteome</keyword>
<feature type="domain" description="Peptidase S9 prolyl oligopeptidase catalytic" evidence="1">
    <location>
        <begin position="359"/>
        <end position="548"/>
    </location>
</feature>
<dbReference type="GO" id="GO:0004177">
    <property type="term" value="F:aminopeptidase activity"/>
    <property type="evidence" value="ECO:0007669"/>
    <property type="project" value="UniProtKB-KW"/>
</dbReference>
<name>A0A841FWG4_9ACTN</name>
<dbReference type="InterPro" id="IPR029058">
    <property type="entry name" value="AB_hydrolase_fold"/>
</dbReference>
<dbReference type="Pfam" id="PF00326">
    <property type="entry name" value="Peptidase_S9"/>
    <property type="match status" value="1"/>
</dbReference>
<dbReference type="RefSeq" id="WP_239122184.1">
    <property type="nucleotide sequence ID" value="NZ_BONT01000054.1"/>
</dbReference>
<protein>
    <submittedName>
        <fullName evidence="2">Dipeptidyl aminopeptidase/acylaminoacyl peptidase</fullName>
    </submittedName>
</protein>
<dbReference type="InterPro" id="IPR001375">
    <property type="entry name" value="Peptidase_S9_cat"/>
</dbReference>
<evidence type="ECO:0000313" key="2">
    <source>
        <dbReference type="EMBL" id="MBB6037677.1"/>
    </source>
</evidence>